<proteinExistence type="predicted"/>
<keyword evidence="6 10" id="KW-0456">Lyase</keyword>
<comment type="pathway">
    <text evidence="1">Amino-acid biosynthesis; L-phenylalanine biosynthesis; phenylpyruvate from prephenate: step 1/1.</text>
</comment>
<dbReference type="CDD" id="cd13631">
    <property type="entry name" value="PBP2_Ct-PDT_like"/>
    <property type="match status" value="1"/>
</dbReference>
<dbReference type="EC" id="4.2.1.51" evidence="2"/>
<dbReference type="FunFam" id="3.30.70.260:FF:000012">
    <property type="entry name" value="Prephenate dehydratase"/>
    <property type="match status" value="1"/>
</dbReference>
<accession>A0A075G5A0</accession>
<dbReference type="SUPFAM" id="SSF55021">
    <property type="entry name" value="ACT-like"/>
    <property type="match status" value="1"/>
</dbReference>
<evidence type="ECO:0000256" key="5">
    <source>
        <dbReference type="ARBA" id="ARBA00023222"/>
    </source>
</evidence>
<evidence type="ECO:0000259" key="8">
    <source>
        <dbReference type="PROSITE" id="PS51171"/>
    </source>
</evidence>
<dbReference type="PANTHER" id="PTHR21022:SF19">
    <property type="entry name" value="PREPHENATE DEHYDRATASE-RELATED"/>
    <property type="match status" value="1"/>
</dbReference>
<name>A0A075G5A0_9ARCH</name>
<dbReference type="Pfam" id="PF01842">
    <property type="entry name" value="ACT"/>
    <property type="match status" value="1"/>
</dbReference>
<evidence type="ECO:0000256" key="6">
    <source>
        <dbReference type="ARBA" id="ARBA00023239"/>
    </source>
</evidence>
<protein>
    <recommendedName>
        <fullName evidence="2">prephenate dehydratase</fullName>
        <ecNumber evidence="2">4.2.1.51</ecNumber>
    </recommendedName>
</protein>
<dbReference type="GO" id="GO:0005737">
    <property type="term" value="C:cytoplasm"/>
    <property type="evidence" value="ECO:0007669"/>
    <property type="project" value="TreeGrafter"/>
</dbReference>
<evidence type="ECO:0000313" key="10">
    <source>
        <dbReference type="EMBL" id="AIE96932.1"/>
    </source>
</evidence>
<dbReference type="PROSITE" id="PS00857">
    <property type="entry name" value="PREPHENATE_DEHYDR_1"/>
    <property type="match status" value="1"/>
</dbReference>
<dbReference type="InterPro" id="IPR001086">
    <property type="entry name" value="Preph_deHydtase"/>
</dbReference>
<organism evidence="10">
    <name type="scientific">uncultured marine thaumarchaeote AD1000_88_E07</name>
    <dbReference type="NCBI Taxonomy" id="1455946"/>
    <lineage>
        <taxon>Archaea</taxon>
        <taxon>Nitrososphaerota</taxon>
        <taxon>environmental samples</taxon>
    </lineage>
</organism>
<dbReference type="AlphaFoldDB" id="A0A075G5A0"/>
<evidence type="ECO:0000256" key="3">
    <source>
        <dbReference type="ARBA" id="ARBA00022605"/>
    </source>
</evidence>
<dbReference type="Gene3D" id="3.40.190.10">
    <property type="entry name" value="Periplasmic binding protein-like II"/>
    <property type="match status" value="2"/>
</dbReference>
<evidence type="ECO:0000256" key="1">
    <source>
        <dbReference type="ARBA" id="ARBA00004741"/>
    </source>
</evidence>
<dbReference type="GO" id="GO:0004664">
    <property type="term" value="F:prephenate dehydratase activity"/>
    <property type="evidence" value="ECO:0007669"/>
    <property type="project" value="UniProtKB-EC"/>
</dbReference>
<dbReference type="PROSITE" id="PS51171">
    <property type="entry name" value="PREPHENATE_DEHYDR_3"/>
    <property type="match status" value="1"/>
</dbReference>
<keyword evidence="3" id="KW-0028">Amino-acid biosynthesis</keyword>
<evidence type="ECO:0000256" key="7">
    <source>
        <dbReference type="ARBA" id="ARBA00047848"/>
    </source>
</evidence>
<keyword evidence="4" id="KW-0057">Aromatic amino acid biosynthesis</keyword>
<dbReference type="GO" id="GO:0009094">
    <property type="term" value="P:L-phenylalanine biosynthetic process"/>
    <property type="evidence" value="ECO:0007669"/>
    <property type="project" value="UniProtKB-KW"/>
</dbReference>
<dbReference type="InterPro" id="IPR002912">
    <property type="entry name" value="ACT_dom"/>
</dbReference>
<dbReference type="InterPro" id="IPR018528">
    <property type="entry name" value="Preph_deHydtase_CS"/>
</dbReference>
<gene>
    <name evidence="10" type="primary">pheA2</name>
</gene>
<evidence type="ECO:0000256" key="2">
    <source>
        <dbReference type="ARBA" id="ARBA00013147"/>
    </source>
</evidence>
<dbReference type="PANTHER" id="PTHR21022">
    <property type="entry name" value="PREPHENATE DEHYDRATASE P PROTEIN"/>
    <property type="match status" value="1"/>
</dbReference>
<evidence type="ECO:0000256" key="4">
    <source>
        <dbReference type="ARBA" id="ARBA00023141"/>
    </source>
</evidence>
<dbReference type="EMBL" id="KF900493">
    <property type="protein sequence ID" value="AIE96932.1"/>
    <property type="molecule type" value="Genomic_DNA"/>
</dbReference>
<reference evidence="10" key="1">
    <citation type="journal article" date="2014" name="Genome Biol. Evol.">
        <title>Pangenome evidence for extensive interdomain horizontal transfer affecting lineage core and shell genes in uncultured planktonic thaumarchaeota and euryarchaeota.</title>
        <authorList>
            <person name="Deschamps P."/>
            <person name="Zivanovic Y."/>
            <person name="Moreira D."/>
            <person name="Rodriguez-Valera F."/>
            <person name="Lopez-Garcia P."/>
        </authorList>
    </citation>
    <scope>NUCLEOTIDE SEQUENCE</scope>
</reference>
<dbReference type="Gene3D" id="3.30.70.260">
    <property type="match status" value="1"/>
</dbReference>
<sequence>MKKVSFQGENGAYSESATKTFFQEDITTVSCLTFKQVLNNTEAGITDYSILPVENSIEGNVGESYDALYSSNLHVIGEIYHKIEHCLIGTGNLENIEEVYSHPQALGQCRNFLQKNNYKTIPTYDTAGSVKIIKDMNQNNIASIASKNAAKIYNIPIIKENIENESNNYTRFLILSKEKTDPTNNDKTSIIFSIKHEPGTLFKIIKRFSDYSINLTKIESRPKIGTTWEYNFYVDCIGHESNEDISKILSELKDDTLFLKVIGSYPIAELN</sequence>
<comment type="catalytic activity">
    <reaction evidence="7">
        <text>prephenate + H(+) = 3-phenylpyruvate + CO2 + H2O</text>
        <dbReference type="Rhea" id="RHEA:21648"/>
        <dbReference type="ChEBI" id="CHEBI:15377"/>
        <dbReference type="ChEBI" id="CHEBI:15378"/>
        <dbReference type="ChEBI" id="CHEBI:16526"/>
        <dbReference type="ChEBI" id="CHEBI:18005"/>
        <dbReference type="ChEBI" id="CHEBI:29934"/>
        <dbReference type="EC" id="4.2.1.51"/>
    </reaction>
</comment>
<dbReference type="FunFam" id="3.40.190.10:FF:000034">
    <property type="entry name" value="Chorismate mutase/prephenate dehydratase"/>
    <property type="match status" value="1"/>
</dbReference>
<dbReference type="SUPFAM" id="SSF53850">
    <property type="entry name" value="Periplasmic binding protein-like II"/>
    <property type="match status" value="1"/>
</dbReference>
<dbReference type="PROSITE" id="PS51671">
    <property type="entry name" value="ACT"/>
    <property type="match status" value="1"/>
</dbReference>
<dbReference type="InterPro" id="IPR045865">
    <property type="entry name" value="ACT-like_dom_sf"/>
</dbReference>
<feature type="domain" description="ACT" evidence="9">
    <location>
        <begin position="189"/>
        <end position="266"/>
    </location>
</feature>
<dbReference type="PROSITE" id="PS00858">
    <property type="entry name" value="PREPHENATE_DEHYDR_2"/>
    <property type="match status" value="1"/>
</dbReference>
<feature type="domain" description="Prephenate dehydratase" evidence="8">
    <location>
        <begin position="3"/>
        <end position="177"/>
    </location>
</feature>
<dbReference type="Pfam" id="PF00800">
    <property type="entry name" value="PDT"/>
    <property type="match status" value="1"/>
</dbReference>
<dbReference type="NCBIfam" id="NF008865">
    <property type="entry name" value="PRK11898.1"/>
    <property type="match status" value="1"/>
</dbReference>
<keyword evidence="5" id="KW-0584">Phenylalanine biosynthesis</keyword>
<dbReference type="CDD" id="cd04905">
    <property type="entry name" value="ACT_CM-PDT"/>
    <property type="match status" value="1"/>
</dbReference>
<evidence type="ECO:0000259" key="9">
    <source>
        <dbReference type="PROSITE" id="PS51671"/>
    </source>
</evidence>